<accession>A0A1I2EBH0</accession>
<keyword evidence="1" id="KW-0805">Transcription regulation</keyword>
<dbReference type="EMBL" id="FONW01000002">
    <property type="protein sequence ID" value="SFE90049.1"/>
    <property type="molecule type" value="Genomic_DNA"/>
</dbReference>
<keyword evidence="3" id="KW-0804">Transcription</keyword>
<sequence length="275" mass="32219">MRKQQPDYGEYLIGEGVDLSRLDLVLKGFYKIVLLSKGSKIRIDFEEYVCEQDGIFFFNEEQFFELGTPAKGRLVFFHPDFYCIELHDHELACDGILFSNVFSTPYMALDKAQVDKIDNVVDEISWELKQPDRWTEEKVRILVKYIIIESTRTWLKQRKSGELELSEQDEFSRKFSQLVEKNYTRLHYVGEYAKLLGVTTKTMNKRITTDTGITPSCIIVNRIMLQAKRLLVHTQLTVKEIAHKLGYEDAAYFSRYFKVQTQVAPLTFRKNYLSS</sequence>
<keyword evidence="6" id="KW-1185">Reference proteome</keyword>
<keyword evidence="2 5" id="KW-0238">DNA-binding</keyword>
<dbReference type="GO" id="GO:0043565">
    <property type="term" value="F:sequence-specific DNA binding"/>
    <property type="evidence" value="ECO:0007669"/>
    <property type="project" value="InterPro"/>
</dbReference>
<organism evidence="5 6">
    <name type="scientific">Sunxiuqinia elliptica</name>
    <dbReference type="NCBI Taxonomy" id="655355"/>
    <lineage>
        <taxon>Bacteria</taxon>
        <taxon>Pseudomonadati</taxon>
        <taxon>Bacteroidota</taxon>
        <taxon>Bacteroidia</taxon>
        <taxon>Marinilabiliales</taxon>
        <taxon>Prolixibacteraceae</taxon>
        <taxon>Sunxiuqinia</taxon>
    </lineage>
</organism>
<dbReference type="SUPFAM" id="SSF46689">
    <property type="entry name" value="Homeodomain-like"/>
    <property type="match status" value="1"/>
</dbReference>
<dbReference type="AlphaFoldDB" id="A0A1I2EBH0"/>
<dbReference type="STRING" id="655355.SAMN05216283_10234"/>
<dbReference type="InterPro" id="IPR009057">
    <property type="entry name" value="Homeodomain-like_sf"/>
</dbReference>
<evidence type="ECO:0000313" key="5">
    <source>
        <dbReference type="EMBL" id="SFE90049.1"/>
    </source>
</evidence>
<dbReference type="Proteomes" id="UP000198964">
    <property type="component" value="Unassembled WGS sequence"/>
</dbReference>
<proteinExistence type="predicted"/>
<gene>
    <name evidence="5" type="ORF">SAMN05216283_10234</name>
</gene>
<evidence type="ECO:0000256" key="1">
    <source>
        <dbReference type="ARBA" id="ARBA00023015"/>
    </source>
</evidence>
<reference evidence="5 6" key="1">
    <citation type="submission" date="2016-10" db="EMBL/GenBank/DDBJ databases">
        <authorList>
            <person name="de Groot N.N."/>
        </authorList>
    </citation>
    <scope>NUCLEOTIDE SEQUENCE [LARGE SCALE GENOMIC DNA]</scope>
    <source>
        <strain evidence="5 6">CGMCC 1.9156</strain>
    </source>
</reference>
<feature type="domain" description="HTH araC/xylS-type" evidence="4">
    <location>
        <begin position="173"/>
        <end position="271"/>
    </location>
</feature>
<dbReference type="RefSeq" id="WP_093918724.1">
    <property type="nucleotide sequence ID" value="NZ_FONW01000002.1"/>
</dbReference>
<evidence type="ECO:0000256" key="3">
    <source>
        <dbReference type="ARBA" id="ARBA00023163"/>
    </source>
</evidence>
<dbReference type="PANTHER" id="PTHR43280">
    <property type="entry name" value="ARAC-FAMILY TRANSCRIPTIONAL REGULATOR"/>
    <property type="match status" value="1"/>
</dbReference>
<evidence type="ECO:0000259" key="4">
    <source>
        <dbReference type="PROSITE" id="PS01124"/>
    </source>
</evidence>
<dbReference type="InterPro" id="IPR018060">
    <property type="entry name" value="HTH_AraC"/>
</dbReference>
<evidence type="ECO:0000256" key="2">
    <source>
        <dbReference type="ARBA" id="ARBA00023125"/>
    </source>
</evidence>
<dbReference type="GO" id="GO:0003700">
    <property type="term" value="F:DNA-binding transcription factor activity"/>
    <property type="evidence" value="ECO:0007669"/>
    <property type="project" value="InterPro"/>
</dbReference>
<name>A0A1I2EBH0_9BACT</name>
<dbReference type="Pfam" id="PF12833">
    <property type="entry name" value="HTH_18"/>
    <property type="match status" value="1"/>
</dbReference>
<dbReference type="Gene3D" id="1.10.10.60">
    <property type="entry name" value="Homeodomain-like"/>
    <property type="match status" value="1"/>
</dbReference>
<evidence type="ECO:0000313" key="6">
    <source>
        <dbReference type="Proteomes" id="UP000198964"/>
    </source>
</evidence>
<dbReference type="PANTHER" id="PTHR43280:SF32">
    <property type="entry name" value="TRANSCRIPTIONAL REGULATORY PROTEIN"/>
    <property type="match status" value="1"/>
</dbReference>
<protein>
    <submittedName>
        <fullName evidence="5">AraC-type DNA-binding protein</fullName>
    </submittedName>
</protein>
<dbReference type="PROSITE" id="PS01124">
    <property type="entry name" value="HTH_ARAC_FAMILY_2"/>
    <property type="match status" value="1"/>
</dbReference>
<dbReference type="SMART" id="SM00342">
    <property type="entry name" value="HTH_ARAC"/>
    <property type="match status" value="1"/>
</dbReference>